<dbReference type="Pfam" id="PF24366">
    <property type="entry name" value="DUF7522"/>
    <property type="match status" value="1"/>
</dbReference>
<proteinExistence type="predicted"/>
<comment type="caution">
    <text evidence="1">The sequence shown here is derived from an EMBL/GenBank/DDBJ whole genome shotgun (WGS) entry which is preliminary data.</text>
</comment>
<evidence type="ECO:0000313" key="1">
    <source>
        <dbReference type="EMBL" id="NLV09909.1"/>
    </source>
</evidence>
<protein>
    <submittedName>
        <fullName evidence="1">Uncharacterized protein</fullName>
    </submittedName>
</protein>
<dbReference type="EMBL" id="WOYG01000001">
    <property type="protein sequence ID" value="NLV09909.1"/>
    <property type="molecule type" value="Genomic_DNA"/>
</dbReference>
<name>A0A847UA79_9EURY</name>
<accession>A0A847UA79</accession>
<dbReference type="InterPro" id="IPR055944">
    <property type="entry name" value="DUF7522"/>
</dbReference>
<gene>
    <name evidence="1" type="ORF">GOC74_08205</name>
</gene>
<dbReference type="AlphaFoldDB" id="A0A847UA79"/>
<dbReference type="OrthoDB" id="199238at2157"/>
<dbReference type="Proteomes" id="UP000608662">
    <property type="component" value="Unassembled WGS sequence"/>
</dbReference>
<organism evidence="1 2">
    <name type="scientific">Halomicrobium mukohataei</name>
    <dbReference type="NCBI Taxonomy" id="57705"/>
    <lineage>
        <taxon>Archaea</taxon>
        <taxon>Methanobacteriati</taxon>
        <taxon>Methanobacteriota</taxon>
        <taxon>Stenosarchaea group</taxon>
        <taxon>Halobacteria</taxon>
        <taxon>Halobacteriales</taxon>
        <taxon>Haloarculaceae</taxon>
        <taxon>Halomicrobium</taxon>
    </lineage>
</organism>
<sequence>MGMDDEAALVSDLESIVGDALRVVARYDEDGYELLYVREDLTEHTQGISDAIHENLVLEGIAKEYLEDLFEAGELHCTIHEFEELRAHHFVTGQFEGFFVGADTGGTIESRAIKEAVHDYADG</sequence>
<reference evidence="1" key="1">
    <citation type="submission" date="2019-12" db="EMBL/GenBank/DDBJ databases">
        <title>Whole-genome sequence of Halomicrobium mukohataei pws1.</title>
        <authorList>
            <person name="Verma D.K."/>
            <person name="Gopal K."/>
            <person name="Prasad E.S."/>
        </authorList>
    </citation>
    <scope>NUCLEOTIDE SEQUENCE</scope>
    <source>
        <strain evidence="1">Pws1</strain>
    </source>
</reference>
<evidence type="ECO:0000313" key="2">
    <source>
        <dbReference type="Proteomes" id="UP000608662"/>
    </source>
</evidence>